<dbReference type="Proteomes" id="UP001058974">
    <property type="component" value="Chromosome 3"/>
</dbReference>
<accession>A0A9D4Y1B3</accession>
<keyword evidence="2" id="KW-1185">Reference proteome</keyword>
<evidence type="ECO:0000313" key="2">
    <source>
        <dbReference type="Proteomes" id="UP001058974"/>
    </source>
</evidence>
<gene>
    <name evidence="1" type="ORF">KIW84_035091</name>
</gene>
<dbReference type="AlphaFoldDB" id="A0A9D4Y1B3"/>
<reference evidence="1 2" key="1">
    <citation type="journal article" date="2022" name="Nat. Genet.">
        <title>Improved pea reference genome and pan-genome highlight genomic features and evolutionary characteristics.</title>
        <authorList>
            <person name="Yang T."/>
            <person name="Liu R."/>
            <person name="Luo Y."/>
            <person name="Hu S."/>
            <person name="Wang D."/>
            <person name="Wang C."/>
            <person name="Pandey M.K."/>
            <person name="Ge S."/>
            <person name="Xu Q."/>
            <person name="Li N."/>
            <person name="Li G."/>
            <person name="Huang Y."/>
            <person name="Saxena R.K."/>
            <person name="Ji Y."/>
            <person name="Li M."/>
            <person name="Yan X."/>
            <person name="He Y."/>
            <person name="Liu Y."/>
            <person name="Wang X."/>
            <person name="Xiang C."/>
            <person name="Varshney R.K."/>
            <person name="Ding H."/>
            <person name="Gao S."/>
            <person name="Zong X."/>
        </authorList>
    </citation>
    <scope>NUCLEOTIDE SEQUENCE [LARGE SCALE GENOMIC DNA]</scope>
    <source>
        <strain evidence="1 2">cv. Zhongwan 6</strain>
    </source>
</reference>
<dbReference type="Gramene" id="Psat03G0509100-T1">
    <property type="protein sequence ID" value="KAI5430829.1"/>
    <property type="gene ID" value="KIW84_035091"/>
</dbReference>
<name>A0A9D4Y1B3_PEA</name>
<evidence type="ECO:0000313" key="1">
    <source>
        <dbReference type="EMBL" id="KAI5430829.1"/>
    </source>
</evidence>
<proteinExistence type="predicted"/>
<sequence length="130" mass="14773">MPPRRAPTNQQNPQPVADMASAIQAIHAMATAMAQQSATSVQQEATFAQQAEIRAQREELRDQREEGLRYEIKESVKPLEIRQFQALVEKCKKVERMKQGRMHKGVAGGLSRTQVEKKSYSINLLRIFSH</sequence>
<organism evidence="1 2">
    <name type="scientific">Pisum sativum</name>
    <name type="common">Garden pea</name>
    <name type="synonym">Lathyrus oleraceus</name>
    <dbReference type="NCBI Taxonomy" id="3888"/>
    <lineage>
        <taxon>Eukaryota</taxon>
        <taxon>Viridiplantae</taxon>
        <taxon>Streptophyta</taxon>
        <taxon>Embryophyta</taxon>
        <taxon>Tracheophyta</taxon>
        <taxon>Spermatophyta</taxon>
        <taxon>Magnoliopsida</taxon>
        <taxon>eudicotyledons</taxon>
        <taxon>Gunneridae</taxon>
        <taxon>Pentapetalae</taxon>
        <taxon>rosids</taxon>
        <taxon>fabids</taxon>
        <taxon>Fabales</taxon>
        <taxon>Fabaceae</taxon>
        <taxon>Papilionoideae</taxon>
        <taxon>50 kb inversion clade</taxon>
        <taxon>NPAAA clade</taxon>
        <taxon>Hologalegina</taxon>
        <taxon>IRL clade</taxon>
        <taxon>Fabeae</taxon>
        <taxon>Lathyrus</taxon>
    </lineage>
</organism>
<dbReference type="EMBL" id="JAMSHJ010000003">
    <property type="protein sequence ID" value="KAI5430829.1"/>
    <property type="molecule type" value="Genomic_DNA"/>
</dbReference>
<protein>
    <submittedName>
        <fullName evidence="1">Uncharacterized protein</fullName>
    </submittedName>
</protein>
<comment type="caution">
    <text evidence="1">The sequence shown here is derived from an EMBL/GenBank/DDBJ whole genome shotgun (WGS) entry which is preliminary data.</text>
</comment>